<keyword evidence="2" id="KW-1185">Reference proteome</keyword>
<dbReference type="Proteomes" id="UP000674179">
    <property type="component" value="Chromosome 36"/>
</dbReference>
<accession>A0A836GLK1</accession>
<dbReference type="OrthoDB" id="256973at2759"/>
<evidence type="ECO:0000313" key="2">
    <source>
        <dbReference type="Proteomes" id="UP000674179"/>
    </source>
</evidence>
<dbReference type="AlphaFoldDB" id="A0A836GLK1"/>
<dbReference type="RefSeq" id="XP_067688637.1">
    <property type="nucleotide sequence ID" value="XM_067832534.1"/>
</dbReference>
<name>A0A836GLK1_LEIEN</name>
<comment type="caution">
    <text evidence="1">The sequence shown here is derived from an EMBL/GenBank/DDBJ whole genome shotgun (WGS) entry which is preliminary data.</text>
</comment>
<dbReference type="KEGG" id="lenr:94168044"/>
<gene>
    <name evidence="1" type="ORF">CUR178_00755</name>
</gene>
<proteinExistence type="predicted"/>
<evidence type="ECO:0000313" key="1">
    <source>
        <dbReference type="EMBL" id="KAG5466038.1"/>
    </source>
</evidence>
<reference evidence="1 2" key="1">
    <citation type="submission" date="2021-02" db="EMBL/GenBank/DDBJ databases">
        <title>Leishmania (Mundinia) enrietti genome sequencing and assembly.</title>
        <authorList>
            <person name="Almutairi H."/>
            <person name="Gatherer D."/>
        </authorList>
    </citation>
    <scope>NUCLEOTIDE SEQUENCE [LARGE SCALE GENOMIC DNA]</scope>
    <source>
        <strain evidence="1">CUR178</strain>
    </source>
</reference>
<dbReference type="GeneID" id="94168044"/>
<organism evidence="1 2">
    <name type="scientific">Leishmania enriettii</name>
    <dbReference type="NCBI Taxonomy" id="5663"/>
    <lineage>
        <taxon>Eukaryota</taxon>
        <taxon>Discoba</taxon>
        <taxon>Euglenozoa</taxon>
        <taxon>Kinetoplastea</taxon>
        <taxon>Metakinetoplastina</taxon>
        <taxon>Trypanosomatida</taxon>
        <taxon>Trypanosomatidae</taxon>
        <taxon>Leishmaniinae</taxon>
        <taxon>Leishmania</taxon>
    </lineage>
</organism>
<protein>
    <submittedName>
        <fullName evidence="1">Uncharacterized protein</fullName>
    </submittedName>
</protein>
<sequence length="165" mass="18696">MDAITLLKCIGDVEKMNRQCVDEAARELKAAVLLFNQQVRLLGGSQSWLIPRKSGPDEGHALLETREHSFLTLTEDEVATMHPQQVSRHVPRLCECLRTEKCFEAAARLHDVVKWHGAQLITAQELRLAWRRIRASLENLMECVAAADQRKHVSSTLQMIDALMT</sequence>
<dbReference type="EMBL" id="JAFHKP010000036">
    <property type="protein sequence ID" value="KAG5466038.1"/>
    <property type="molecule type" value="Genomic_DNA"/>
</dbReference>